<evidence type="ECO:0000313" key="2">
    <source>
        <dbReference type="Proteomes" id="UP000199011"/>
    </source>
</evidence>
<dbReference type="STRING" id="53341.SAMN05421579_12154"/>
<proteinExistence type="predicted"/>
<keyword evidence="2" id="KW-1185">Reference proteome</keyword>
<organism evidence="1 2">
    <name type="scientific">Xenorhabdus japonica</name>
    <dbReference type="NCBI Taxonomy" id="53341"/>
    <lineage>
        <taxon>Bacteria</taxon>
        <taxon>Pseudomonadati</taxon>
        <taxon>Pseudomonadota</taxon>
        <taxon>Gammaproteobacteria</taxon>
        <taxon>Enterobacterales</taxon>
        <taxon>Morganellaceae</taxon>
        <taxon>Xenorhabdus</taxon>
    </lineage>
</organism>
<name>A0A1I5BT71_9GAMM</name>
<sequence length="72" mass="8114">MPLKLLDKELRNCTNAAVRICTAKFRTHPIWEFDLSITRPKGQALIPDVAGAASMNAHDEYIHESDPIKLLQ</sequence>
<dbReference type="AlphaFoldDB" id="A0A1I5BT71"/>
<dbReference type="Proteomes" id="UP000199011">
    <property type="component" value="Unassembled WGS sequence"/>
</dbReference>
<protein>
    <submittedName>
        <fullName evidence="1">Uncharacterized protein</fullName>
    </submittedName>
</protein>
<reference evidence="2" key="1">
    <citation type="submission" date="2016-10" db="EMBL/GenBank/DDBJ databases">
        <authorList>
            <person name="Varghese N."/>
            <person name="Submissions S."/>
        </authorList>
    </citation>
    <scope>NUCLEOTIDE SEQUENCE [LARGE SCALE GENOMIC DNA]</scope>
    <source>
        <strain evidence="2">DSM 16522</strain>
    </source>
</reference>
<gene>
    <name evidence="1" type="ORF">SAMN05421579_12154</name>
</gene>
<evidence type="ECO:0000313" key="1">
    <source>
        <dbReference type="EMBL" id="SFN77843.1"/>
    </source>
</evidence>
<accession>A0A1I5BT71</accession>
<dbReference type="EMBL" id="FOVO01000021">
    <property type="protein sequence ID" value="SFN77843.1"/>
    <property type="molecule type" value="Genomic_DNA"/>
</dbReference>